<evidence type="ECO:0000313" key="7">
    <source>
        <dbReference type="EMBL" id="NNH21528.1"/>
    </source>
</evidence>
<gene>
    <name evidence="7" type="ORF">HLB09_00200</name>
</gene>
<evidence type="ECO:0000256" key="5">
    <source>
        <dbReference type="ARBA" id="ARBA00023288"/>
    </source>
</evidence>
<dbReference type="AlphaFoldDB" id="A0A849BVE0"/>
<dbReference type="PANTHER" id="PTHR43649">
    <property type="entry name" value="ARABINOSE-BINDING PROTEIN-RELATED"/>
    <property type="match status" value="1"/>
</dbReference>
<dbReference type="Gene3D" id="3.40.190.10">
    <property type="entry name" value="Periplasmic binding protein-like II"/>
    <property type="match status" value="1"/>
</dbReference>
<organism evidence="7 8">
    <name type="scientific">Pseudokineococcus marinus</name>
    <dbReference type="NCBI Taxonomy" id="351215"/>
    <lineage>
        <taxon>Bacteria</taxon>
        <taxon>Bacillati</taxon>
        <taxon>Actinomycetota</taxon>
        <taxon>Actinomycetes</taxon>
        <taxon>Kineosporiales</taxon>
        <taxon>Kineosporiaceae</taxon>
        <taxon>Pseudokineococcus</taxon>
    </lineage>
</organism>
<evidence type="ECO:0000256" key="3">
    <source>
        <dbReference type="ARBA" id="ARBA00023136"/>
    </source>
</evidence>
<evidence type="ECO:0000313" key="8">
    <source>
        <dbReference type="Proteomes" id="UP000555552"/>
    </source>
</evidence>
<evidence type="ECO:0000256" key="4">
    <source>
        <dbReference type="ARBA" id="ARBA00023139"/>
    </source>
</evidence>
<accession>A0A849BVE0</accession>
<feature type="chain" id="PRO_5032992941" evidence="6">
    <location>
        <begin position="27"/>
        <end position="432"/>
    </location>
</feature>
<keyword evidence="8" id="KW-1185">Reference proteome</keyword>
<dbReference type="Proteomes" id="UP000555552">
    <property type="component" value="Unassembled WGS sequence"/>
</dbReference>
<evidence type="ECO:0000256" key="2">
    <source>
        <dbReference type="ARBA" id="ARBA00022729"/>
    </source>
</evidence>
<dbReference type="RefSeq" id="WP_171201394.1">
    <property type="nucleotide sequence ID" value="NZ_BAAANP010000012.1"/>
</dbReference>
<protein>
    <submittedName>
        <fullName evidence="7">Extracellular solute-binding protein</fullName>
    </submittedName>
</protein>
<proteinExistence type="predicted"/>
<feature type="signal peptide" evidence="6">
    <location>
        <begin position="1"/>
        <end position="26"/>
    </location>
</feature>
<name>A0A849BVE0_9ACTN</name>
<evidence type="ECO:0000256" key="6">
    <source>
        <dbReference type="SAM" id="SignalP"/>
    </source>
</evidence>
<dbReference type="EMBL" id="JABEMA010000001">
    <property type="protein sequence ID" value="NNH21528.1"/>
    <property type="molecule type" value="Genomic_DNA"/>
</dbReference>
<reference evidence="7 8" key="1">
    <citation type="submission" date="2020-05" db="EMBL/GenBank/DDBJ databases">
        <title>MicrobeNet Type strains.</title>
        <authorList>
            <person name="Nicholson A.C."/>
        </authorList>
    </citation>
    <scope>NUCLEOTIDE SEQUENCE [LARGE SCALE GENOMIC DNA]</scope>
    <source>
        <strain evidence="7 8">JCM 14547</strain>
    </source>
</reference>
<sequence>MRPRTRRATVAATAALVLGAGFTACGSSGPSADDPVELSYWSWAPNVEQVVETWNAEHPEIQVTVTDAGGNTDTATKLVTQTRAGNAPDMAQVEYPTLPSLVVGEVAADITEHVDDATRDAFTDSTWALTTFNDAVYGIPQDVGPMMMLYRADRFEELGVEVPTTWEEYAAAAAQVRAADPTSYIGTFSVDQTGFFAGMAQQAGAQWWSVDGDAWSVGIDDEASLAVADYWQGLVDEDAVLQAPILTPEWNAQVADGEILTWPSAVWSPGVIEDVAPETAGEWAMAPLPQWTEGDSAVGLQGGSSSIVTTSSDHPEEAAQFLAWLNGSDEGATALLTTVNNYPAATAGQEAATSNEPPALVAGQEDFYDLAAEVAADTIPVTWGPNYNVTNAAFADALGAAVQGGGSYREALEQVQATTVADMEETGYTVTR</sequence>
<dbReference type="SUPFAM" id="SSF53850">
    <property type="entry name" value="Periplasmic binding protein-like II"/>
    <property type="match status" value="1"/>
</dbReference>
<dbReference type="InterPro" id="IPR050490">
    <property type="entry name" value="Bact_solute-bd_prot1"/>
</dbReference>
<keyword evidence="3" id="KW-0472">Membrane</keyword>
<keyword evidence="5" id="KW-0449">Lipoprotein</keyword>
<keyword evidence="2 6" id="KW-0732">Signal</keyword>
<dbReference type="PROSITE" id="PS51257">
    <property type="entry name" value="PROKAR_LIPOPROTEIN"/>
    <property type="match status" value="1"/>
</dbReference>
<dbReference type="InterPro" id="IPR006059">
    <property type="entry name" value="SBP"/>
</dbReference>
<dbReference type="Pfam" id="PF01547">
    <property type="entry name" value="SBP_bac_1"/>
    <property type="match status" value="1"/>
</dbReference>
<dbReference type="PANTHER" id="PTHR43649:SF33">
    <property type="entry name" value="POLYGALACTURONAN_RHAMNOGALACTURONAN-BINDING PROTEIN YTCQ"/>
    <property type="match status" value="1"/>
</dbReference>
<evidence type="ECO:0000256" key="1">
    <source>
        <dbReference type="ARBA" id="ARBA00022475"/>
    </source>
</evidence>
<keyword evidence="1" id="KW-1003">Cell membrane</keyword>
<comment type="caution">
    <text evidence="7">The sequence shown here is derived from an EMBL/GenBank/DDBJ whole genome shotgun (WGS) entry which is preliminary data.</text>
</comment>
<keyword evidence="4" id="KW-0564">Palmitate</keyword>